<dbReference type="EMBL" id="JAODUP010000184">
    <property type="protein sequence ID" value="KAK2157788.1"/>
    <property type="molecule type" value="Genomic_DNA"/>
</dbReference>
<dbReference type="InterPro" id="IPR036236">
    <property type="entry name" value="Znf_C2H2_sf"/>
</dbReference>
<accession>A0AAD9JR08</accession>
<feature type="domain" description="C2H2-type" evidence="7">
    <location>
        <begin position="35"/>
        <end position="62"/>
    </location>
</feature>
<reference evidence="8" key="1">
    <citation type="journal article" date="2023" name="Mol. Biol. Evol.">
        <title>Third-Generation Sequencing Reveals the Adaptive Role of the Epigenome in Three Deep-Sea Polychaetes.</title>
        <authorList>
            <person name="Perez M."/>
            <person name="Aroh O."/>
            <person name="Sun Y."/>
            <person name="Lan Y."/>
            <person name="Juniper S.K."/>
            <person name="Young C.R."/>
            <person name="Angers B."/>
            <person name="Qian P.Y."/>
        </authorList>
    </citation>
    <scope>NUCLEOTIDE SEQUENCE</scope>
    <source>
        <strain evidence="8">P08H-3</strain>
    </source>
</reference>
<evidence type="ECO:0000256" key="2">
    <source>
        <dbReference type="ARBA" id="ARBA00022737"/>
    </source>
</evidence>
<dbReference type="Proteomes" id="UP001208570">
    <property type="component" value="Unassembled WGS sequence"/>
</dbReference>
<protein>
    <recommendedName>
        <fullName evidence="7">C2H2-type domain-containing protein</fullName>
    </recommendedName>
</protein>
<keyword evidence="9" id="KW-1185">Reference proteome</keyword>
<dbReference type="GO" id="GO:0001228">
    <property type="term" value="F:DNA-binding transcription activator activity, RNA polymerase II-specific"/>
    <property type="evidence" value="ECO:0007669"/>
    <property type="project" value="TreeGrafter"/>
</dbReference>
<dbReference type="AlphaFoldDB" id="A0AAD9JR08"/>
<evidence type="ECO:0000259" key="7">
    <source>
        <dbReference type="PROSITE" id="PS50157"/>
    </source>
</evidence>
<evidence type="ECO:0000256" key="6">
    <source>
        <dbReference type="PROSITE-ProRule" id="PRU00042"/>
    </source>
</evidence>
<evidence type="ECO:0000256" key="4">
    <source>
        <dbReference type="ARBA" id="ARBA00022833"/>
    </source>
</evidence>
<dbReference type="PANTHER" id="PTHR24393">
    <property type="entry name" value="ZINC FINGER PROTEIN"/>
    <property type="match status" value="1"/>
</dbReference>
<gene>
    <name evidence="8" type="ORF">LSH36_184g01005</name>
</gene>
<dbReference type="PROSITE" id="PS00028">
    <property type="entry name" value="ZINC_FINGER_C2H2_1"/>
    <property type="match status" value="2"/>
</dbReference>
<keyword evidence="5" id="KW-0539">Nucleus</keyword>
<evidence type="ECO:0000256" key="3">
    <source>
        <dbReference type="ARBA" id="ARBA00022771"/>
    </source>
</evidence>
<dbReference type="PANTHER" id="PTHR24393:SF34">
    <property type="entry name" value="PR_SET DOMAIN 13"/>
    <property type="match status" value="1"/>
</dbReference>
<dbReference type="SUPFAM" id="SSF57667">
    <property type="entry name" value="beta-beta-alpha zinc fingers"/>
    <property type="match status" value="1"/>
</dbReference>
<keyword evidence="1" id="KW-0479">Metal-binding</keyword>
<evidence type="ECO:0000256" key="1">
    <source>
        <dbReference type="ARBA" id="ARBA00022723"/>
    </source>
</evidence>
<dbReference type="GO" id="GO:0008270">
    <property type="term" value="F:zinc ion binding"/>
    <property type="evidence" value="ECO:0007669"/>
    <property type="project" value="UniProtKB-KW"/>
</dbReference>
<dbReference type="InterPro" id="IPR013087">
    <property type="entry name" value="Znf_C2H2_type"/>
</dbReference>
<dbReference type="SMART" id="SM00355">
    <property type="entry name" value="ZnF_C2H2"/>
    <property type="match status" value="2"/>
</dbReference>
<keyword evidence="3 6" id="KW-0863">Zinc-finger</keyword>
<organism evidence="8 9">
    <name type="scientific">Paralvinella palmiformis</name>
    <dbReference type="NCBI Taxonomy" id="53620"/>
    <lineage>
        <taxon>Eukaryota</taxon>
        <taxon>Metazoa</taxon>
        <taxon>Spiralia</taxon>
        <taxon>Lophotrochozoa</taxon>
        <taxon>Annelida</taxon>
        <taxon>Polychaeta</taxon>
        <taxon>Sedentaria</taxon>
        <taxon>Canalipalpata</taxon>
        <taxon>Terebellida</taxon>
        <taxon>Terebelliformia</taxon>
        <taxon>Alvinellidae</taxon>
        <taxon>Paralvinella</taxon>
    </lineage>
</organism>
<evidence type="ECO:0000256" key="5">
    <source>
        <dbReference type="ARBA" id="ARBA00023242"/>
    </source>
</evidence>
<proteinExistence type="predicted"/>
<dbReference type="FunFam" id="3.30.160.60:FF:002343">
    <property type="entry name" value="Zinc finger protein 33A"/>
    <property type="match status" value="1"/>
</dbReference>
<evidence type="ECO:0000313" key="8">
    <source>
        <dbReference type="EMBL" id="KAK2157788.1"/>
    </source>
</evidence>
<comment type="caution">
    <text evidence="8">The sequence shown here is derived from an EMBL/GenBank/DDBJ whole genome shotgun (WGS) entry which is preliminary data.</text>
</comment>
<dbReference type="Gene3D" id="3.30.160.60">
    <property type="entry name" value="Classic Zinc Finger"/>
    <property type="match status" value="2"/>
</dbReference>
<evidence type="ECO:0000313" key="9">
    <source>
        <dbReference type="Proteomes" id="UP001208570"/>
    </source>
</evidence>
<feature type="domain" description="C2H2-type" evidence="7">
    <location>
        <begin position="63"/>
        <end position="89"/>
    </location>
</feature>
<dbReference type="GO" id="GO:0000978">
    <property type="term" value="F:RNA polymerase II cis-regulatory region sequence-specific DNA binding"/>
    <property type="evidence" value="ECO:0007669"/>
    <property type="project" value="TreeGrafter"/>
</dbReference>
<dbReference type="GO" id="GO:0005634">
    <property type="term" value="C:nucleus"/>
    <property type="evidence" value="ECO:0007669"/>
    <property type="project" value="TreeGrafter"/>
</dbReference>
<dbReference type="PROSITE" id="PS50157">
    <property type="entry name" value="ZINC_FINGER_C2H2_2"/>
    <property type="match status" value="2"/>
</dbReference>
<keyword evidence="4" id="KW-0862">Zinc</keyword>
<name>A0AAD9JR08_9ANNE</name>
<keyword evidence="2" id="KW-0677">Repeat</keyword>
<sequence>MASASSKGAICGRGNSIVTAQRGSENAGRHRIYRYQCSVCGRQFQIKDHMIGHMATHTGGKPYKCCCCGAEFKWRSTLNRHTKKLHEKH</sequence>